<dbReference type="EMBL" id="VITF01000006">
    <property type="protein sequence ID" value="TWA67937.1"/>
    <property type="molecule type" value="Genomic_DNA"/>
</dbReference>
<gene>
    <name evidence="1" type="ORF">FBZ82_10657</name>
</gene>
<dbReference type="AlphaFoldDB" id="A0A560B5P0"/>
<organism evidence="1 2">
    <name type="scientific">Azospirillum brasilense</name>
    <dbReference type="NCBI Taxonomy" id="192"/>
    <lineage>
        <taxon>Bacteria</taxon>
        <taxon>Pseudomonadati</taxon>
        <taxon>Pseudomonadota</taxon>
        <taxon>Alphaproteobacteria</taxon>
        <taxon>Rhodospirillales</taxon>
        <taxon>Azospirillaceae</taxon>
        <taxon>Azospirillum</taxon>
    </lineage>
</organism>
<proteinExistence type="predicted"/>
<reference evidence="1 2" key="1">
    <citation type="submission" date="2019-06" db="EMBL/GenBank/DDBJ databases">
        <title>Genomic Encyclopedia of Type Strains, Phase IV (KMG-V): Genome sequencing to study the core and pangenomes of soil and plant-associated prokaryotes.</title>
        <authorList>
            <person name="Whitman W."/>
        </authorList>
    </citation>
    <scope>NUCLEOTIDE SEQUENCE [LARGE SCALE GENOMIC DNA]</scope>
    <source>
        <strain evidence="1 2">BR 11796</strain>
    </source>
</reference>
<name>A0A560B5P0_AZOBR</name>
<protein>
    <submittedName>
        <fullName evidence="1">Uncharacterized protein</fullName>
    </submittedName>
</protein>
<evidence type="ECO:0000313" key="2">
    <source>
        <dbReference type="Proteomes" id="UP000316083"/>
    </source>
</evidence>
<dbReference type="RefSeq" id="WP_186464872.1">
    <property type="nucleotide sequence ID" value="NZ_VITF01000006.1"/>
</dbReference>
<sequence length="58" mass="6698">MPINNERELEQAMAEFQRLADEPAGSSGERRKLELDADIKAFYAQHADDMRKGKPRHE</sequence>
<comment type="caution">
    <text evidence="1">The sequence shown here is derived from an EMBL/GenBank/DDBJ whole genome shotgun (WGS) entry which is preliminary data.</text>
</comment>
<accession>A0A560B5P0</accession>
<evidence type="ECO:0000313" key="1">
    <source>
        <dbReference type="EMBL" id="TWA67937.1"/>
    </source>
</evidence>
<dbReference type="Proteomes" id="UP000316083">
    <property type="component" value="Unassembled WGS sequence"/>
</dbReference>